<feature type="non-terminal residue" evidence="1">
    <location>
        <position position="1"/>
    </location>
</feature>
<evidence type="ECO:0000313" key="2">
    <source>
        <dbReference type="Proteomes" id="UP000774326"/>
    </source>
</evidence>
<dbReference type="AlphaFoldDB" id="A0A9P8Q5U5"/>
<keyword evidence="2" id="KW-1185">Reference proteome</keyword>
<reference evidence="1" key="2">
    <citation type="submission" date="2021-01" db="EMBL/GenBank/DDBJ databases">
        <authorList>
            <person name="Schikora-Tamarit M.A."/>
        </authorList>
    </citation>
    <scope>NUCLEOTIDE SEQUENCE</scope>
    <source>
        <strain evidence="1">CBS2887</strain>
    </source>
</reference>
<reference evidence="1" key="1">
    <citation type="journal article" date="2021" name="Open Biol.">
        <title>Shared evolutionary footprints suggest mitochondrial oxidative damage underlies multiple complex I losses in fungi.</title>
        <authorList>
            <person name="Schikora-Tamarit M.A."/>
            <person name="Marcet-Houben M."/>
            <person name="Nosek J."/>
            <person name="Gabaldon T."/>
        </authorList>
    </citation>
    <scope>NUCLEOTIDE SEQUENCE</scope>
    <source>
        <strain evidence="1">CBS2887</strain>
    </source>
</reference>
<protein>
    <submittedName>
        <fullName evidence="1">Uncharacterized protein</fullName>
    </submittedName>
</protein>
<dbReference type="EMBL" id="JAEUBG010003131">
    <property type="protein sequence ID" value="KAH3683424.1"/>
    <property type="molecule type" value="Genomic_DNA"/>
</dbReference>
<organism evidence="1 2">
    <name type="scientific">Wickerhamomyces pijperi</name>
    <name type="common">Yeast</name>
    <name type="synonym">Pichia pijperi</name>
    <dbReference type="NCBI Taxonomy" id="599730"/>
    <lineage>
        <taxon>Eukaryota</taxon>
        <taxon>Fungi</taxon>
        <taxon>Dikarya</taxon>
        <taxon>Ascomycota</taxon>
        <taxon>Saccharomycotina</taxon>
        <taxon>Saccharomycetes</taxon>
        <taxon>Phaffomycetales</taxon>
        <taxon>Wickerhamomycetaceae</taxon>
        <taxon>Wickerhamomyces</taxon>
    </lineage>
</organism>
<gene>
    <name evidence="1" type="ORF">WICPIJ_005605</name>
</gene>
<sequence length="78" mass="9042">INQWKQQIRQQNEAKLKIDPNAKLTETENDWHRHFRLPTQPSKYDNLVTSGLINSYCNSLETDGSIEQVKIAGIEECN</sequence>
<name>A0A9P8Q5U5_WICPI</name>
<comment type="caution">
    <text evidence="1">The sequence shown here is derived from an EMBL/GenBank/DDBJ whole genome shotgun (WGS) entry which is preliminary data.</text>
</comment>
<dbReference type="OrthoDB" id="10265695at2759"/>
<evidence type="ECO:0000313" key="1">
    <source>
        <dbReference type="EMBL" id="KAH3683424.1"/>
    </source>
</evidence>
<accession>A0A9P8Q5U5</accession>
<proteinExistence type="predicted"/>
<dbReference type="Proteomes" id="UP000774326">
    <property type="component" value="Unassembled WGS sequence"/>
</dbReference>